<gene>
    <name evidence="8" type="ORF">CVT26_000948</name>
</gene>
<dbReference type="PROSITE" id="PS50850">
    <property type="entry name" value="MFS"/>
    <property type="match status" value="1"/>
</dbReference>
<evidence type="ECO:0000313" key="9">
    <source>
        <dbReference type="Proteomes" id="UP000284706"/>
    </source>
</evidence>
<keyword evidence="9" id="KW-1185">Reference proteome</keyword>
<feature type="transmembrane region" description="Helical" evidence="6">
    <location>
        <begin position="270"/>
        <end position="289"/>
    </location>
</feature>
<dbReference type="InterPro" id="IPR036259">
    <property type="entry name" value="MFS_trans_sf"/>
</dbReference>
<dbReference type="OrthoDB" id="2985014at2759"/>
<evidence type="ECO:0000256" key="3">
    <source>
        <dbReference type="ARBA" id="ARBA00022692"/>
    </source>
</evidence>
<dbReference type="SUPFAM" id="SSF103473">
    <property type="entry name" value="MFS general substrate transporter"/>
    <property type="match status" value="1"/>
</dbReference>
<dbReference type="Pfam" id="PF07690">
    <property type="entry name" value="MFS_1"/>
    <property type="match status" value="1"/>
</dbReference>
<feature type="transmembrane region" description="Helical" evidence="6">
    <location>
        <begin position="363"/>
        <end position="383"/>
    </location>
</feature>
<comment type="caution">
    <text evidence="8">The sequence shown here is derived from an EMBL/GenBank/DDBJ whole genome shotgun (WGS) entry which is preliminary data.</text>
</comment>
<dbReference type="InterPro" id="IPR020846">
    <property type="entry name" value="MFS_dom"/>
</dbReference>
<dbReference type="STRING" id="231916.A0A409W790"/>
<name>A0A409W790_9AGAR</name>
<organism evidence="8 9">
    <name type="scientific">Gymnopilus dilepis</name>
    <dbReference type="NCBI Taxonomy" id="231916"/>
    <lineage>
        <taxon>Eukaryota</taxon>
        <taxon>Fungi</taxon>
        <taxon>Dikarya</taxon>
        <taxon>Basidiomycota</taxon>
        <taxon>Agaricomycotina</taxon>
        <taxon>Agaricomycetes</taxon>
        <taxon>Agaricomycetidae</taxon>
        <taxon>Agaricales</taxon>
        <taxon>Agaricineae</taxon>
        <taxon>Hymenogastraceae</taxon>
        <taxon>Gymnopilus</taxon>
    </lineage>
</organism>
<keyword evidence="2" id="KW-0813">Transport</keyword>
<feature type="transmembrane region" description="Helical" evidence="6">
    <location>
        <begin position="237"/>
        <end position="258"/>
    </location>
</feature>
<dbReference type="PANTHER" id="PTHR43791:SF36">
    <property type="entry name" value="TRANSPORTER, PUTATIVE (AFU_ORTHOLOGUE AFUA_6G08340)-RELATED"/>
    <property type="match status" value="1"/>
</dbReference>
<dbReference type="EMBL" id="NHYE01005343">
    <property type="protein sequence ID" value="PPQ74397.1"/>
    <property type="molecule type" value="Genomic_DNA"/>
</dbReference>
<dbReference type="Gene3D" id="1.20.1250.20">
    <property type="entry name" value="MFS general substrate transporter like domains"/>
    <property type="match status" value="1"/>
</dbReference>
<dbReference type="InParanoid" id="A0A409W790"/>
<feature type="transmembrane region" description="Helical" evidence="6">
    <location>
        <begin position="84"/>
        <end position="110"/>
    </location>
</feature>
<feature type="transmembrane region" description="Helical" evidence="6">
    <location>
        <begin position="301"/>
        <end position="322"/>
    </location>
</feature>
<dbReference type="GO" id="GO:0016020">
    <property type="term" value="C:membrane"/>
    <property type="evidence" value="ECO:0007669"/>
    <property type="project" value="UniProtKB-SubCell"/>
</dbReference>
<dbReference type="Proteomes" id="UP000284706">
    <property type="component" value="Unassembled WGS sequence"/>
</dbReference>
<feature type="transmembrane region" description="Helical" evidence="6">
    <location>
        <begin position="60"/>
        <end position="78"/>
    </location>
</feature>
<keyword evidence="3 6" id="KW-0812">Transmembrane</keyword>
<feature type="transmembrane region" description="Helical" evidence="6">
    <location>
        <begin position="131"/>
        <end position="156"/>
    </location>
</feature>
<protein>
    <recommendedName>
        <fullName evidence="7">Major facilitator superfamily (MFS) profile domain-containing protein</fullName>
    </recommendedName>
</protein>
<evidence type="ECO:0000256" key="4">
    <source>
        <dbReference type="ARBA" id="ARBA00022989"/>
    </source>
</evidence>
<feature type="domain" description="Major facilitator superfamily (MFS) profile" evidence="7">
    <location>
        <begin position="1"/>
        <end position="416"/>
    </location>
</feature>
<feature type="transmembrane region" description="Helical" evidence="6">
    <location>
        <begin position="328"/>
        <end position="351"/>
    </location>
</feature>
<evidence type="ECO:0000256" key="1">
    <source>
        <dbReference type="ARBA" id="ARBA00004141"/>
    </source>
</evidence>
<keyword evidence="4 6" id="KW-1133">Transmembrane helix</keyword>
<dbReference type="FunFam" id="1.20.1250.20:FF:000013">
    <property type="entry name" value="MFS general substrate transporter"/>
    <property type="match status" value="1"/>
</dbReference>
<dbReference type="GO" id="GO:0022857">
    <property type="term" value="F:transmembrane transporter activity"/>
    <property type="evidence" value="ECO:0007669"/>
    <property type="project" value="InterPro"/>
</dbReference>
<feature type="transmembrane region" description="Helical" evidence="6">
    <location>
        <begin position="168"/>
        <end position="188"/>
    </location>
</feature>
<evidence type="ECO:0000256" key="6">
    <source>
        <dbReference type="SAM" id="Phobius"/>
    </source>
</evidence>
<reference evidence="8 9" key="1">
    <citation type="journal article" date="2018" name="Evol. Lett.">
        <title>Horizontal gene cluster transfer increased hallucinogenic mushroom diversity.</title>
        <authorList>
            <person name="Reynolds H.T."/>
            <person name="Vijayakumar V."/>
            <person name="Gluck-Thaler E."/>
            <person name="Korotkin H.B."/>
            <person name="Matheny P.B."/>
            <person name="Slot J.C."/>
        </authorList>
    </citation>
    <scope>NUCLEOTIDE SEQUENCE [LARGE SCALE GENOMIC DNA]</scope>
    <source>
        <strain evidence="8 9">SRW20</strain>
    </source>
</reference>
<dbReference type="AlphaFoldDB" id="A0A409W790"/>
<evidence type="ECO:0000313" key="8">
    <source>
        <dbReference type="EMBL" id="PPQ74397.1"/>
    </source>
</evidence>
<evidence type="ECO:0000256" key="2">
    <source>
        <dbReference type="ARBA" id="ARBA00022448"/>
    </source>
</evidence>
<evidence type="ECO:0000256" key="5">
    <source>
        <dbReference type="ARBA" id="ARBA00023136"/>
    </source>
</evidence>
<feature type="transmembrane region" description="Helical" evidence="6">
    <location>
        <begin position="395"/>
        <end position="411"/>
    </location>
</feature>
<accession>A0A409W790</accession>
<keyword evidence="5 6" id="KW-0472">Membrane</keyword>
<sequence length="456" mass="50871">MPSRLSRPSCPYFGWISGNAHVIKAFNENFGITNNNKWTLVLSIFYVGYFLQRHIGANRFFFLSLTFWGLASLSVVYAKGYGALLALRVLMGIGEAGYYAGMIYYLSFWYKRPVKAYLIPISSDITYRHELALRISLCMTGTLPGAIGGLLAFGLVRAQTSLLTGWQFLFLIEAIPTLIMAVMILLFLPSFPFSATFLSPRERAIAQARLNRDHKPQSHGGMTGWRGFKAIVSDPNAWCFMLIYASFNVGVATISYFLPTLINDLGFSSIDAQGLTVAPYVVGWFMVFLQALHSDRTKERGYHIMASCLISFIGYIILATSVQKSVGAAYFALFLVVGGNYSLFPLVMSWAANAFSPTSKRGVGTAFIVSISNCVSIASPQIYFDPVDSFRKGHAISAGCLFLSFLIAFFLKQRLTHLNRKNQEKLAALSPDEKMRLDSQEEGEIWDNDPRYIFMT</sequence>
<comment type="subcellular location">
    <subcellularLocation>
        <location evidence="1">Membrane</location>
        <topology evidence="1">Multi-pass membrane protein</topology>
    </subcellularLocation>
</comment>
<proteinExistence type="predicted"/>
<evidence type="ECO:0000259" key="7">
    <source>
        <dbReference type="PROSITE" id="PS50850"/>
    </source>
</evidence>
<dbReference type="PANTHER" id="PTHR43791">
    <property type="entry name" value="PERMEASE-RELATED"/>
    <property type="match status" value="1"/>
</dbReference>
<dbReference type="InterPro" id="IPR011701">
    <property type="entry name" value="MFS"/>
</dbReference>